<reference evidence="1" key="1">
    <citation type="submission" date="2022-10" db="EMBL/GenBank/DDBJ databases">
        <title>Rhodococcus ferula Z13 complete genome.</title>
        <authorList>
            <person name="Long X."/>
            <person name="Zang M."/>
        </authorList>
    </citation>
    <scope>NUCLEOTIDE SEQUENCE</scope>
    <source>
        <strain evidence="1">Z13</strain>
    </source>
</reference>
<evidence type="ECO:0000313" key="2">
    <source>
        <dbReference type="Proteomes" id="UP001156484"/>
    </source>
</evidence>
<dbReference type="Proteomes" id="UP001156484">
    <property type="component" value="Chromosome"/>
</dbReference>
<organism evidence="1 2">
    <name type="scientific">Rhodococcus sacchari</name>
    <dbReference type="NCBI Taxonomy" id="2962047"/>
    <lineage>
        <taxon>Bacteria</taxon>
        <taxon>Bacillati</taxon>
        <taxon>Actinomycetota</taxon>
        <taxon>Actinomycetes</taxon>
        <taxon>Mycobacteriales</taxon>
        <taxon>Nocardiaceae</taxon>
        <taxon>Rhodococcus</taxon>
    </lineage>
</organism>
<sequence>MTDTPLEGTPDGFARIASHLDYPMFVLTAFDGEERSGCLIGFATQSAIDPARFFVALSNKNRTYRIAHASEHLAVHVLTEANRDLASLFGEHSGDDIDKFGRCAWREGPYGLPILDDAPAWFVGRILGHSEIGDHGGFLLDPERGDVRGDLDGLLTFAKVSDLEAGHGA</sequence>
<proteinExistence type="predicted"/>
<gene>
    <name evidence="1" type="ORF">OED52_03930</name>
</gene>
<protein>
    <submittedName>
        <fullName evidence="1">Flavin reductase family protein</fullName>
    </submittedName>
</protein>
<accession>A0ACD4DI56</accession>
<evidence type="ECO:0000313" key="1">
    <source>
        <dbReference type="EMBL" id="UYP19716.1"/>
    </source>
</evidence>
<name>A0ACD4DI56_9NOCA</name>
<dbReference type="EMBL" id="CP107551">
    <property type="protein sequence ID" value="UYP19716.1"/>
    <property type="molecule type" value="Genomic_DNA"/>
</dbReference>
<keyword evidence="2" id="KW-1185">Reference proteome</keyword>